<reference evidence="2" key="1">
    <citation type="journal article" date="2019" name="Int. J. Syst. Evol. Microbiol.">
        <title>The Global Catalogue of Microorganisms (GCM) 10K type strain sequencing project: providing services to taxonomists for standard genome sequencing and annotation.</title>
        <authorList>
            <consortium name="The Broad Institute Genomics Platform"/>
            <consortium name="The Broad Institute Genome Sequencing Center for Infectious Disease"/>
            <person name="Wu L."/>
            <person name="Ma J."/>
        </authorList>
    </citation>
    <scope>NUCLEOTIDE SEQUENCE [LARGE SCALE GENOMIC DNA]</scope>
    <source>
        <strain evidence="2">IBRC-M 10908</strain>
    </source>
</reference>
<gene>
    <name evidence="1" type="ORF">ACFPET_00765</name>
</gene>
<dbReference type="InterPro" id="IPR032716">
    <property type="entry name" value="ACC_epsilon"/>
</dbReference>
<organism evidence="1 2">
    <name type="scientific">Salininema proteolyticum</name>
    <dbReference type="NCBI Taxonomy" id="1607685"/>
    <lineage>
        <taxon>Bacteria</taxon>
        <taxon>Bacillati</taxon>
        <taxon>Actinomycetota</taxon>
        <taxon>Actinomycetes</taxon>
        <taxon>Glycomycetales</taxon>
        <taxon>Glycomycetaceae</taxon>
        <taxon>Salininema</taxon>
    </lineage>
</organism>
<proteinExistence type="predicted"/>
<comment type="caution">
    <text evidence="1">The sequence shown here is derived from an EMBL/GenBank/DDBJ whole genome shotgun (WGS) entry which is preliminary data.</text>
</comment>
<name>A0ABV8TSZ0_9ACTN</name>
<dbReference type="Pfam" id="PF13822">
    <property type="entry name" value="ACC_epsilon"/>
    <property type="match status" value="1"/>
</dbReference>
<evidence type="ECO:0000313" key="2">
    <source>
        <dbReference type="Proteomes" id="UP001595823"/>
    </source>
</evidence>
<dbReference type="EMBL" id="JBHSDK010000001">
    <property type="protein sequence ID" value="MFC4333730.1"/>
    <property type="molecule type" value="Genomic_DNA"/>
</dbReference>
<evidence type="ECO:0000313" key="1">
    <source>
        <dbReference type="EMBL" id="MFC4333730.1"/>
    </source>
</evidence>
<protein>
    <submittedName>
        <fullName evidence="1">Acyl-CoA carboxylase subunit epsilon</fullName>
    </submittedName>
</protein>
<sequence>MSDGIVIERGNPTAEEVAALTALFYSMAANGEDEPEKGAPSAWNSPGLRLRKRRNWRDAAIPARRGLER</sequence>
<accession>A0ABV8TSZ0</accession>
<dbReference type="Proteomes" id="UP001595823">
    <property type="component" value="Unassembled WGS sequence"/>
</dbReference>
<keyword evidence="2" id="KW-1185">Reference proteome</keyword>
<dbReference type="RefSeq" id="WP_380617464.1">
    <property type="nucleotide sequence ID" value="NZ_JBHSDK010000001.1"/>
</dbReference>